<protein>
    <submittedName>
        <fullName evidence="1">Uncharacterized protein</fullName>
    </submittedName>
</protein>
<organism evidence="1 2">
    <name type="scientific">Cichorium intybus</name>
    <name type="common">Chicory</name>
    <dbReference type="NCBI Taxonomy" id="13427"/>
    <lineage>
        <taxon>Eukaryota</taxon>
        <taxon>Viridiplantae</taxon>
        <taxon>Streptophyta</taxon>
        <taxon>Embryophyta</taxon>
        <taxon>Tracheophyta</taxon>
        <taxon>Spermatophyta</taxon>
        <taxon>Magnoliopsida</taxon>
        <taxon>eudicotyledons</taxon>
        <taxon>Gunneridae</taxon>
        <taxon>Pentapetalae</taxon>
        <taxon>asterids</taxon>
        <taxon>campanulids</taxon>
        <taxon>Asterales</taxon>
        <taxon>Asteraceae</taxon>
        <taxon>Cichorioideae</taxon>
        <taxon>Cichorieae</taxon>
        <taxon>Cichoriinae</taxon>
        <taxon>Cichorium</taxon>
    </lineage>
</organism>
<dbReference type="Proteomes" id="UP001055811">
    <property type="component" value="Linkage Group LG02"/>
</dbReference>
<comment type="caution">
    <text evidence="1">The sequence shown here is derived from an EMBL/GenBank/DDBJ whole genome shotgun (WGS) entry which is preliminary data.</text>
</comment>
<proteinExistence type="predicted"/>
<evidence type="ECO:0000313" key="1">
    <source>
        <dbReference type="EMBL" id="KAI3780664.1"/>
    </source>
</evidence>
<dbReference type="EMBL" id="CM042010">
    <property type="protein sequence ID" value="KAI3780664.1"/>
    <property type="molecule type" value="Genomic_DNA"/>
</dbReference>
<sequence>MPTGIDGELESKSDGIFYYQDRIWIPDHDNLRTFLIEEIHETRYSIHPGADKMYHGLRTNYWWSGMKKDIALFVAKCLTCSRVKAEHQRPSGLLVQPVIPEWKWEAIAMDFVTKLSRTTKGHDNIWVIIDRLTKSAHFLPIREHFKVEQLARIYIDEIVSRHGIPLSIISDRDGRFLSRFWQSLQAAMGTRLDLSTAYHPQTDGQSERTIQTLEDIYHSSIKMPPFEALYGRNCRSPICWHEIGESHVIRATVDSPIVGPELIQETTDKITQIRNNLLAALSRQKSYADKRHKPLEVTVGDMVMLKVSPWKGVVRFGRKGKLAPRYVGPFKILKRIGPVAYELDLPIELNKVHPVFHIANLKKCLADENLHVPLEDI</sequence>
<keyword evidence="2" id="KW-1185">Reference proteome</keyword>
<accession>A0ACB9GB52</accession>
<evidence type="ECO:0000313" key="2">
    <source>
        <dbReference type="Proteomes" id="UP001055811"/>
    </source>
</evidence>
<reference evidence="1 2" key="2">
    <citation type="journal article" date="2022" name="Mol. Ecol. Resour.">
        <title>The genomes of chicory, endive, great burdock and yacon provide insights into Asteraceae paleo-polyploidization history and plant inulin production.</title>
        <authorList>
            <person name="Fan W."/>
            <person name="Wang S."/>
            <person name="Wang H."/>
            <person name="Wang A."/>
            <person name="Jiang F."/>
            <person name="Liu H."/>
            <person name="Zhao H."/>
            <person name="Xu D."/>
            <person name="Zhang Y."/>
        </authorList>
    </citation>
    <scope>NUCLEOTIDE SEQUENCE [LARGE SCALE GENOMIC DNA]</scope>
    <source>
        <strain evidence="2">cv. Punajuju</strain>
        <tissue evidence="1">Leaves</tissue>
    </source>
</reference>
<gene>
    <name evidence="1" type="ORF">L2E82_10650</name>
</gene>
<name>A0ACB9GB52_CICIN</name>
<reference evidence="2" key="1">
    <citation type="journal article" date="2022" name="Mol. Ecol. Resour.">
        <title>The genomes of chicory, endive, great burdock and yacon provide insights into Asteraceae palaeo-polyploidization history and plant inulin production.</title>
        <authorList>
            <person name="Fan W."/>
            <person name="Wang S."/>
            <person name="Wang H."/>
            <person name="Wang A."/>
            <person name="Jiang F."/>
            <person name="Liu H."/>
            <person name="Zhao H."/>
            <person name="Xu D."/>
            <person name="Zhang Y."/>
        </authorList>
    </citation>
    <scope>NUCLEOTIDE SEQUENCE [LARGE SCALE GENOMIC DNA]</scope>
    <source>
        <strain evidence="2">cv. Punajuju</strain>
    </source>
</reference>